<comment type="caution">
    <text evidence="1">The sequence shown here is derived from an EMBL/GenBank/DDBJ whole genome shotgun (WGS) entry which is preliminary data.</text>
</comment>
<protein>
    <submittedName>
        <fullName evidence="1">Uncharacterized protein</fullName>
    </submittedName>
</protein>
<gene>
    <name evidence="1" type="ORF">VNO78_19700</name>
</gene>
<name>A0AAN9S8J7_PSOTE</name>
<dbReference type="PANTHER" id="PTHR47584:SF14">
    <property type="entry name" value="L10-INTERACTING MYB DOMAIN-CONTAINING PROTEIN-LIKE"/>
    <property type="match status" value="1"/>
</dbReference>
<dbReference type="InterPro" id="IPR045026">
    <property type="entry name" value="LIMYB"/>
</dbReference>
<proteinExistence type="predicted"/>
<dbReference type="Proteomes" id="UP001386955">
    <property type="component" value="Unassembled WGS sequence"/>
</dbReference>
<organism evidence="1 2">
    <name type="scientific">Psophocarpus tetragonolobus</name>
    <name type="common">Winged bean</name>
    <name type="synonym">Dolichos tetragonolobus</name>
    <dbReference type="NCBI Taxonomy" id="3891"/>
    <lineage>
        <taxon>Eukaryota</taxon>
        <taxon>Viridiplantae</taxon>
        <taxon>Streptophyta</taxon>
        <taxon>Embryophyta</taxon>
        <taxon>Tracheophyta</taxon>
        <taxon>Spermatophyta</taxon>
        <taxon>Magnoliopsida</taxon>
        <taxon>eudicotyledons</taxon>
        <taxon>Gunneridae</taxon>
        <taxon>Pentapetalae</taxon>
        <taxon>rosids</taxon>
        <taxon>fabids</taxon>
        <taxon>Fabales</taxon>
        <taxon>Fabaceae</taxon>
        <taxon>Papilionoideae</taxon>
        <taxon>50 kb inversion clade</taxon>
        <taxon>NPAAA clade</taxon>
        <taxon>indigoferoid/millettioid clade</taxon>
        <taxon>Phaseoleae</taxon>
        <taxon>Psophocarpus</taxon>
    </lineage>
</organism>
<sequence length="197" mass="22484">MAFANPFVSLLFVQPPPHPTPLLSPFHPAPSPLPIIHLHEVSLFPSPRAVLSSTGFSFIELFEARYLNCQVAEDLSSHDMIIEDDGKVLVENVEIRVKDRKLKKESRSTKMGEALAAWAEASKAKTDRYRSKSMEVATSHVTVPDYFITKCINMLIEIEDLLDDIYVKAIEKFKEPEYREVFIVLTDARKLVWLNRI</sequence>
<reference evidence="1 2" key="1">
    <citation type="submission" date="2024-01" db="EMBL/GenBank/DDBJ databases">
        <title>The genomes of 5 underutilized Papilionoideae crops provide insights into root nodulation and disease resistanc.</title>
        <authorList>
            <person name="Jiang F."/>
        </authorList>
    </citation>
    <scope>NUCLEOTIDE SEQUENCE [LARGE SCALE GENOMIC DNA]</scope>
    <source>
        <strain evidence="1">DUOXIRENSHENG_FW03</strain>
        <tissue evidence="1">Leaves</tissue>
    </source>
</reference>
<accession>A0AAN9S8J7</accession>
<dbReference type="PANTHER" id="PTHR47584">
    <property type="match status" value="1"/>
</dbReference>
<evidence type="ECO:0000313" key="2">
    <source>
        <dbReference type="Proteomes" id="UP001386955"/>
    </source>
</evidence>
<evidence type="ECO:0000313" key="1">
    <source>
        <dbReference type="EMBL" id="KAK7391286.1"/>
    </source>
</evidence>
<keyword evidence="2" id="KW-1185">Reference proteome</keyword>
<dbReference type="EMBL" id="JAYMYS010000005">
    <property type="protein sequence ID" value="KAK7391286.1"/>
    <property type="molecule type" value="Genomic_DNA"/>
</dbReference>
<dbReference type="AlphaFoldDB" id="A0AAN9S8J7"/>